<protein>
    <submittedName>
        <fullName evidence="17">Peptidase M48</fullName>
    </submittedName>
</protein>
<dbReference type="eggNOG" id="COG0501">
    <property type="taxonomic scope" value="Bacteria"/>
</dbReference>
<evidence type="ECO:0000256" key="12">
    <source>
        <dbReference type="PIRSR" id="PIRSR627057-2"/>
    </source>
</evidence>
<dbReference type="GO" id="GO:0004222">
    <property type="term" value="F:metalloendopeptidase activity"/>
    <property type="evidence" value="ECO:0007669"/>
    <property type="project" value="InterPro"/>
</dbReference>
<dbReference type="InterPro" id="IPR032456">
    <property type="entry name" value="Peptidase_M48_N"/>
</dbReference>
<feature type="binding site" evidence="12">
    <location>
        <position position="281"/>
    </location>
    <ligand>
        <name>Zn(2+)</name>
        <dbReference type="ChEBI" id="CHEBI:29105"/>
        <note>catalytic</note>
    </ligand>
</feature>
<evidence type="ECO:0000259" key="16">
    <source>
        <dbReference type="Pfam" id="PF16491"/>
    </source>
</evidence>
<dbReference type="Pfam" id="PF16491">
    <property type="entry name" value="Peptidase_M48_N"/>
    <property type="match status" value="1"/>
</dbReference>
<evidence type="ECO:0000256" key="3">
    <source>
        <dbReference type="ARBA" id="ARBA00022692"/>
    </source>
</evidence>
<comment type="cofactor">
    <cofactor evidence="12 13">
        <name>Zn(2+)</name>
        <dbReference type="ChEBI" id="CHEBI:29105"/>
    </cofactor>
    <text evidence="12 13">Binds 1 zinc ion per subunit.</text>
</comment>
<evidence type="ECO:0000256" key="10">
    <source>
        <dbReference type="ARBA" id="ARBA00023136"/>
    </source>
</evidence>
<feature type="domain" description="CAAX prenyl protease 1 N-terminal" evidence="16">
    <location>
        <begin position="26"/>
        <end position="204"/>
    </location>
</feature>
<dbReference type="PANTHER" id="PTHR10120">
    <property type="entry name" value="CAAX PRENYL PROTEASE 1"/>
    <property type="match status" value="1"/>
</dbReference>
<organism evidence="17 18">
    <name type="scientific">Thiothrix lacustris</name>
    <dbReference type="NCBI Taxonomy" id="525917"/>
    <lineage>
        <taxon>Bacteria</taxon>
        <taxon>Pseudomonadati</taxon>
        <taxon>Pseudomonadota</taxon>
        <taxon>Gammaproteobacteria</taxon>
        <taxon>Thiotrichales</taxon>
        <taxon>Thiotrichaceae</taxon>
        <taxon>Thiothrix</taxon>
    </lineage>
</organism>
<evidence type="ECO:0000256" key="5">
    <source>
        <dbReference type="ARBA" id="ARBA00022801"/>
    </source>
</evidence>
<keyword evidence="7 12" id="KW-0862">Zinc</keyword>
<feature type="active site" description="Proton donor" evidence="11">
    <location>
        <position position="359"/>
    </location>
</feature>
<keyword evidence="6" id="KW-0256">Endoplasmic reticulum</keyword>
<comment type="caution">
    <text evidence="17">The sequence shown here is derived from an EMBL/GenBank/DDBJ whole genome shotgun (WGS) entry which is preliminary data.</text>
</comment>
<comment type="similarity">
    <text evidence="13">Belongs to the peptidase M48 family.</text>
</comment>
<feature type="transmembrane region" description="Helical" evidence="14">
    <location>
        <begin position="174"/>
        <end position="194"/>
    </location>
</feature>
<feature type="transmembrane region" description="Helical" evidence="14">
    <location>
        <begin position="142"/>
        <end position="168"/>
    </location>
</feature>
<dbReference type="InterPro" id="IPR027057">
    <property type="entry name" value="CAXX_Prtase_1"/>
</dbReference>
<evidence type="ECO:0000256" key="8">
    <source>
        <dbReference type="ARBA" id="ARBA00022989"/>
    </source>
</evidence>
<keyword evidence="2 13" id="KW-0645">Protease</keyword>
<feature type="transmembrane region" description="Helical" evidence="14">
    <location>
        <begin position="326"/>
        <end position="350"/>
    </location>
</feature>
<keyword evidence="9 13" id="KW-0482">Metalloprotease</keyword>
<name>A0A1Y1QN57_9GAMM</name>
<dbReference type="EMBL" id="MTEJ01000141">
    <property type="protein sequence ID" value="OQX09494.1"/>
    <property type="molecule type" value="Genomic_DNA"/>
</dbReference>
<dbReference type="CDD" id="cd07343">
    <property type="entry name" value="M48A_Zmpste24p_like"/>
    <property type="match status" value="1"/>
</dbReference>
<keyword evidence="3 14" id="KW-0812">Transmembrane</keyword>
<dbReference type="FunFam" id="3.30.2010.10:FF:000002">
    <property type="entry name" value="CAAX prenyl protease"/>
    <property type="match status" value="1"/>
</dbReference>
<evidence type="ECO:0000256" key="9">
    <source>
        <dbReference type="ARBA" id="ARBA00023049"/>
    </source>
</evidence>
<feature type="binding site" evidence="12">
    <location>
        <position position="355"/>
    </location>
    <ligand>
        <name>Zn(2+)</name>
        <dbReference type="ChEBI" id="CHEBI:29105"/>
        <note>catalytic</note>
    </ligand>
</feature>
<keyword evidence="8 14" id="KW-1133">Transmembrane helix</keyword>
<feature type="domain" description="Peptidase M48" evidence="15">
    <location>
        <begin position="207"/>
        <end position="411"/>
    </location>
</feature>
<evidence type="ECO:0000313" key="17">
    <source>
        <dbReference type="EMBL" id="OQX09494.1"/>
    </source>
</evidence>
<evidence type="ECO:0000256" key="7">
    <source>
        <dbReference type="ARBA" id="ARBA00022833"/>
    </source>
</evidence>
<keyword evidence="10 14" id="KW-0472">Membrane</keyword>
<dbReference type="Proteomes" id="UP000192491">
    <property type="component" value="Unassembled WGS sequence"/>
</dbReference>
<evidence type="ECO:0000256" key="4">
    <source>
        <dbReference type="ARBA" id="ARBA00022723"/>
    </source>
</evidence>
<dbReference type="GO" id="GO:0071586">
    <property type="term" value="P:CAAX-box protein processing"/>
    <property type="evidence" value="ECO:0007669"/>
    <property type="project" value="InterPro"/>
</dbReference>
<reference evidence="17 18" key="1">
    <citation type="submission" date="2017-01" db="EMBL/GenBank/DDBJ databases">
        <title>Novel large sulfur bacteria in the metagenomes of groundwater-fed chemosynthetic microbial mats in the Lake Huron basin.</title>
        <authorList>
            <person name="Sharrar A.M."/>
            <person name="Flood B.E."/>
            <person name="Bailey J.V."/>
            <person name="Jones D.S."/>
            <person name="Biddanda B."/>
            <person name="Ruberg S.A."/>
            <person name="Marcus D.N."/>
            <person name="Dick G.J."/>
        </authorList>
    </citation>
    <scope>NUCLEOTIDE SEQUENCE [LARGE SCALE GENOMIC DNA]</scope>
    <source>
        <strain evidence="17">A8</strain>
    </source>
</reference>
<feature type="transmembrane region" description="Helical" evidence="14">
    <location>
        <begin position="6"/>
        <end position="24"/>
    </location>
</feature>
<proteinExistence type="inferred from homology"/>
<evidence type="ECO:0000256" key="14">
    <source>
        <dbReference type="SAM" id="Phobius"/>
    </source>
</evidence>
<accession>A0A1Y1QN57</accession>
<dbReference type="Gene3D" id="3.30.2010.10">
    <property type="entry name" value="Metalloproteases ('zincins'), catalytic domain"/>
    <property type="match status" value="1"/>
</dbReference>
<dbReference type="InterPro" id="IPR001915">
    <property type="entry name" value="Peptidase_M48"/>
</dbReference>
<gene>
    <name evidence="17" type="ORF">BWK73_22750</name>
</gene>
<evidence type="ECO:0000259" key="15">
    <source>
        <dbReference type="Pfam" id="PF01435"/>
    </source>
</evidence>
<keyword evidence="5 13" id="KW-0378">Hydrolase</keyword>
<dbReference type="Pfam" id="PF01435">
    <property type="entry name" value="Peptidase_M48"/>
    <property type="match status" value="1"/>
</dbReference>
<feature type="transmembrane region" description="Helical" evidence="14">
    <location>
        <begin position="99"/>
        <end position="122"/>
    </location>
</feature>
<evidence type="ECO:0000313" key="18">
    <source>
        <dbReference type="Proteomes" id="UP000192491"/>
    </source>
</evidence>
<evidence type="ECO:0000256" key="11">
    <source>
        <dbReference type="PIRSR" id="PIRSR627057-1"/>
    </source>
</evidence>
<dbReference type="GO" id="GO:0046872">
    <property type="term" value="F:metal ion binding"/>
    <property type="evidence" value="ECO:0007669"/>
    <property type="project" value="UniProtKB-KW"/>
</dbReference>
<evidence type="ECO:0000256" key="1">
    <source>
        <dbReference type="ARBA" id="ARBA00004477"/>
    </source>
</evidence>
<dbReference type="AlphaFoldDB" id="A0A1Y1QN57"/>
<evidence type="ECO:0000256" key="2">
    <source>
        <dbReference type="ARBA" id="ARBA00022670"/>
    </source>
</evidence>
<sequence>MQTFTYIFLAFLLASTLVQLYLSLRQKQHVSAHRSAVPTPFLGKIALEEHQKAADYTLAKGGVGRIDVLLGLVLLLVWTLGGGLDWLDAQWRSLGWNELYTGTAVIISLMLLGSVLDMPLSLYRTFVLEERFGFNKMTPTTFVVDALKGTALALVIGIPVVMLILWLMTSAGSLWWLYAWAALTGFSLLMTWAYPKFIAPLFNKFSPLEEGEVAERLNALLARTGFNSKGVFVMDGSRRSAHGNAYFTGFGKNKRIVFFDTLLKHLTPAQVEAVLAHELGHFKRKHIVKGMALSMLMTLAGFVVLAWLMGQAWFYTALGVSQPSTYMALLLFVLVSPAFTFFIGPIMAWWSRKHEFEADEFAAQQSSGVELIAALVGLYKENASTLTPDPLYSAFYDSHPPAAIRIAHLQQHI</sequence>
<feature type="active site" evidence="11">
    <location>
        <position position="278"/>
    </location>
</feature>
<evidence type="ECO:0000256" key="13">
    <source>
        <dbReference type="RuleBase" id="RU003983"/>
    </source>
</evidence>
<feature type="transmembrane region" description="Helical" evidence="14">
    <location>
        <begin position="68"/>
        <end position="87"/>
    </location>
</feature>
<evidence type="ECO:0000256" key="6">
    <source>
        <dbReference type="ARBA" id="ARBA00022824"/>
    </source>
</evidence>
<feature type="binding site" evidence="12">
    <location>
        <position position="277"/>
    </location>
    <ligand>
        <name>Zn(2+)</name>
        <dbReference type="ChEBI" id="CHEBI:29105"/>
        <note>catalytic</note>
    </ligand>
</feature>
<feature type="transmembrane region" description="Helical" evidence="14">
    <location>
        <begin position="292"/>
        <end position="314"/>
    </location>
</feature>
<comment type="subcellular location">
    <subcellularLocation>
        <location evidence="1">Endoplasmic reticulum membrane</location>
        <topology evidence="1">Multi-pass membrane protein</topology>
    </subcellularLocation>
</comment>
<keyword evidence="4 12" id="KW-0479">Metal-binding</keyword>